<protein>
    <submittedName>
        <fullName evidence="1">Uncharacterized protein</fullName>
    </submittedName>
</protein>
<comment type="caution">
    <text evidence="1">The sequence shown here is derived from an EMBL/GenBank/DDBJ whole genome shotgun (WGS) entry which is preliminary data.</text>
</comment>
<evidence type="ECO:0000313" key="1">
    <source>
        <dbReference type="EMBL" id="GFD54265.1"/>
    </source>
</evidence>
<dbReference type="AlphaFoldDB" id="A0A699X3A4"/>
<dbReference type="EMBL" id="BKCJ011803895">
    <property type="protein sequence ID" value="GFD54265.1"/>
    <property type="molecule type" value="Genomic_DNA"/>
</dbReference>
<proteinExistence type="predicted"/>
<sequence length="73" mass="7909">MHRLSVRPPALQVSTGGLRASTVARLQVRALCVGDACGPTLQAMPNGFERDFTGQRVFLSWMTRGARSSYAVT</sequence>
<accession>A0A699X3A4</accession>
<organism evidence="1">
    <name type="scientific">Tanacetum cinerariifolium</name>
    <name type="common">Dalmatian daisy</name>
    <name type="synonym">Chrysanthemum cinerariifolium</name>
    <dbReference type="NCBI Taxonomy" id="118510"/>
    <lineage>
        <taxon>Eukaryota</taxon>
        <taxon>Viridiplantae</taxon>
        <taxon>Streptophyta</taxon>
        <taxon>Embryophyta</taxon>
        <taxon>Tracheophyta</taxon>
        <taxon>Spermatophyta</taxon>
        <taxon>Magnoliopsida</taxon>
        <taxon>eudicotyledons</taxon>
        <taxon>Gunneridae</taxon>
        <taxon>Pentapetalae</taxon>
        <taxon>asterids</taxon>
        <taxon>campanulids</taxon>
        <taxon>Asterales</taxon>
        <taxon>Asteraceae</taxon>
        <taxon>Asteroideae</taxon>
        <taxon>Anthemideae</taxon>
        <taxon>Anthemidinae</taxon>
        <taxon>Tanacetum</taxon>
    </lineage>
</organism>
<feature type="non-terminal residue" evidence="1">
    <location>
        <position position="73"/>
    </location>
</feature>
<gene>
    <name evidence="1" type="ORF">Tci_926234</name>
</gene>
<name>A0A699X3A4_TANCI</name>
<reference evidence="1" key="1">
    <citation type="journal article" date="2019" name="Sci. Rep.">
        <title>Draft genome of Tanacetum cinerariifolium, the natural source of mosquito coil.</title>
        <authorList>
            <person name="Yamashiro T."/>
            <person name="Shiraishi A."/>
            <person name="Satake H."/>
            <person name="Nakayama K."/>
        </authorList>
    </citation>
    <scope>NUCLEOTIDE SEQUENCE</scope>
</reference>